<keyword evidence="3" id="KW-1185">Reference proteome</keyword>
<evidence type="ECO:0000256" key="1">
    <source>
        <dbReference type="SAM" id="MobiDB-lite"/>
    </source>
</evidence>
<name>A0A517TXM2_9BACT</name>
<feature type="region of interest" description="Disordered" evidence="1">
    <location>
        <begin position="1"/>
        <end position="20"/>
    </location>
</feature>
<feature type="compositionally biased region" description="Low complexity" evidence="1">
    <location>
        <begin position="1"/>
        <end position="13"/>
    </location>
</feature>
<reference evidence="2 3" key="1">
    <citation type="submission" date="2019-02" db="EMBL/GenBank/DDBJ databases">
        <title>Deep-cultivation of Planctomycetes and their phenomic and genomic characterization uncovers novel biology.</title>
        <authorList>
            <person name="Wiegand S."/>
            <person name="Jogler M."/>
            <person name="Boedeker C."/>
            <person name="Pinto D."/>
            <person name="Vollmers J."/>
            <person name="Rivas-Marin E."/>
            <person name="Kohn T."/>
            <person name="Peeters S.H."/>
            <person name="Heuer A."/>
            <person name="Rast P."/>
            <person name="Oberbeckmann S."/>
            <person name="Bunk B."/>
            <person name="Jeske O."/>
            <person name="Meyerdierks A."/>
            <person name="Storesund J.E."/>
            <person name="Kallscheuer N."/>
            <person name="Luecker S."/>
            <person name="Lage O.M."/>
            <person name="Pohl T."/>
            <person name="Merkel B.J."/>
            <person name="Hornburger P."/>
            <person name="Mueller R.-W."/>
            <person name="Bruemmer F."/>
            <person name="Labrenz M."/>
            <person name="Spormann A.M."/>
            <person name="Op den Camp H."/>
            <person name="Overmann J."/>
            <person name="Amann R."/>
            <person name="Jetten M.S.M."/>
            <person name="Mascher T."/>
            <person name="Medema M.H."/>
            <person name="Devos D.P."/>
            <person name="Kaster A.-K."/>
            <person name="Ovreas L."/>
            <person name="Rohde M."/>
            <person name="Galperin M.Y."/>
            <person name="Jogler C."/>
        </authorList>
    </citation>
    <scope>NUCLEOTIDE SEQUENCE [LARGE SCALE GENOMIC DNA]</scope>
    <source>
        <strain evidence="2 3">I41</strain>
    </source>
</reference>
<accession>A0A517TXM2</accession>
<dbReference type="KEGG" id="llh:I41_22950"/>
<proteinExistence type="predicted"/>
<dbReference type="EMBL" id="CP036339">
    <property type="protein sequence ID" value="QDT73106.1"/>
    <property type="molecule type" value="Genomic_DNA"/>
</dbReference>
<sequence length="129" mass="13885">MASTPGIPQPIEGGPERHQGFADGGLHLDSNVQYATGSKMRLRAFATAVFDADHRSDLRVDGAAAATFSHNYPSRSPRPQYGANASLVELLRKGFGKILAEHGCMDVARRRRGHPANVATAQRPQHTLA</sequence>
<dbReference type="Proteomes" id="UP000317909">
    <property type="component" value="Chromosome"/>
</dbReference>
<evidence type="ECO:0000313" key="2">
    <source>
        <dbReference type="EMBL" id="QDT73106.1"/>
    </source>
</evidence>
<dbReference type="AlphaFoldDB" id="A0A517TXM2"/>
<organism evidence="2 3">
    <name type="scientific">Lacipirellula limnantheis</name>
    <dbReference type="NCBI Taxonomy" id="2528024"/>
    <lineage>
        <taxon>Bacteria</taxon>
        <taxon>Pseudomonadati</taxon>
        <taxon>Planctomycetota</taxon>
        <taxon>Planctomycetia</taxon>
        <taxon>Pirellulales</taxon>
        <taxon>Lacipirellulaceae</taxon>
        <taxon>Lacipirellula</taxon>
    </lineage>
</organism>
<evidence type="ECO:0000313" key="3">
    <source>
        <dbReference type="Proteomes" id="UP000317909"/>
    </source>
</evidence>
<protein>
    <submittedName>
        <fullName evidence="2">Uncharacterized protein</fullName>
    </submittedName>
</protein>
<gene>
    <name evidence="2" type="ORF">I41_22950</name>
</gene>